<dbReference type="GO" id="GO:0009338">
    <property type="term" value="C:exodeoxyribonuclease V complex"/>
    <property type="evidence" value="ECO:0007669"/>
    <property type="project" value="TreeGrafter"/>
</dbReference>
<dbReference type="GO" id="GO:0017116">
    <property type="term" value="F:single-stranded DNA helicase activity"/>
    <property type="evidence" value="ECO:0007669"/>
    <property type="project" value="TreeGrafter"/>
</dbReference>
<dbReference type="Gene3D" id="3.40.50.300">
    <property type="entry name" value="P-loop containing nucleotide triphosphate hydrolases"/>
    <property type="match status" value="2"/>
</dbReference>
<dbReference type="PANTHER" id="PTHR43788:SF6">
    <property type="entry name" value="DNA HELICASE B"/>
    <property type="match status" value="1"/>
</dbReference>
<evidence type="ECO:0000256" key="2">
    <source>
        <dbReference type="ARBA" id="ARBA00022840"/>
    </source>
</evidence>
<dbReference type="PANTHER" id="PTHR43788">
    <property type="entry name" value="DNA2/NAM7 HELICASE FAMILY MEMBER"/>
    <property type="match status" value="1"/>
</dbReference>
<sequence>MSLNVKCKCNKEVYNKGGFKVYGFFPTGGDPIDVNKYGGFSISGEQTFDVGQEYYLSLSPIENSKYPCSYNFDGFVGIGFVGEEIKVDPKEQVRILSMYMEESQAKACTEGYPNFLELILTNRENEINLKKIHGVGNKLLAKYCDKIRGDCKSVLFVGILGEYGATDSRAYVKASISYSSPTKLREALNDDPYGVLCSLCERKTKAVDRMLEKQHPELLSTKSRCVSAVNDLLDEMESEGSTRCNAKVLVDLVKEEYPECIKWISECVAENDKVFFDSESKYVSKMSTFEAECKIARELKARAQNPIVYGGDIEQFRQIGDTTMTDEQMGALNMVKSYSTGTLCGCAGTGKSSSVNAIVKYLESINKTYVLLAPTGCAAKRLTETTGRKASTIHMWMVGGGTCAADVVLIDEFSMVGIDLFSMVLGHVSDETKVLMVCDPSQLASISCGNLAQDIIDSGIVPVTRLTKVFRYNSSGIATIVTDTRNGVPSSIESEQFDDYTFEEQASATPDVLDQIKEAYAHYLDKGYGMKDILCLCPYNKGALGTRIINAMLQQEFNDHEFTGVGYETQYETVNFKIGDKVINKRNNYNAQIYDPDYVPKYDEFGNFIPNTTFIANGDIGTVVDVQEDELGEMSLIVAFDEATIVFDEDEIKHLRLAYAISVHSSQGSESPVVIALMLRQHLYMINRNIEYVAFSRAKTELCIIGDTRTIANGMKEVQNLERDTWLKELLTENS</sequence>
<keyword evidence="4" id="KW-0347">Helicase</keyword>
<dbReference type="SUPFAM" id="SSF52540">
    <property type="entry name" value="P-loop containing nucleoside triphosphate hydrolases"/>
    <property type="match status" value="2"/>
</dbReference>
<evidence type="ECO:0000313" key="4">
    <source>
        <dbReference type="EMBL" id="DAF50273.1"/>
    </source>
</evidence>
<dbReference type="InterPro" id="IPR027785">
    <property type="entry name" value="UvrD-like_helicase_C"/>
</dbReference>
<evidence type="ECO:0000256" key="1">
    <source>
        <dbReference type="ARBA" id="ARBA00022741"/>
    </source>
</evidence>
<keyword evidence="4" id="KW-0378">Hydrolase</keyword>
<dbReference type="InterPro" id="IPR027417">
    <property type="entry name" value="P-loop_NTPase"/>
</dbReference>
<evidence type="ECO:0000259" key="3">
    <source>
        <dbReference type="Pfam" id="PF13538"/>
    </source>
</evidence>
<dbReference type="GO" id="GO:0005524">
    <property type="term" value="F:ATP binding"/>
    <property type="evidence" value="ECO:0007669"/>
    <property type="project" value="UniProtKB-KW"/>
</dbReference>
<dbReference type="InterPro" id="IPR050534">
    <property type="entry name" value="Coronavir_polyprotein_1ab"/>
</dbReference>
<name>A0A8S5SGY6_9CAUD</name>
<dbReference type="GO" id="GO:0006310">
    <property type="term" value="P:DNA recombination"/>
    <property type="evidence" value="ECO:0007669"/>
    <property type="project" value="TreeGrafter"/>
</dbReference>
<keyword evidence="1" id="KW-0547">Nucleotide-binding</keyword>
<keyword evidence="2" id="KW-0067">ATP-binding</keyword>
<dbReference type="Pfam" id="PF13604">
    <property type="entry name" value="AAA_30"/>
    <property type="match status" value="1"/>
</dbReference>
<accession>A0A8S5SGY6</accession>
<dbReference type="Gene3D" id="2.30.30.940">
    <property type="match status" value="1"/>
</dbReference>
<feature type="domain" description="UvrD-like helicase C-terminal" evidence="3">
    <location>
        <begin position="657"/>
        <end position="705"/>
    </location>
</feature>
<proteinExistence type="predicted"/>
<dbReference type="Pfam" id="PF13538">
    <property type="entry name" value="UvrD_C_2"/>
    <property type="match status" value="1"/>
</dbReference>
<protein>
    <submittedName>
        <fullName evidence="4">ATP dependent DNA helicase</fullName>
    </submittedName>
</protein>
<organism evidence="4">
    <name type="scientific">Siphoviridae sp. ctBCr48</name>
    <dbReference type="NCBI Taxonomy" id="2827802"/>
    <lineage>
        <taxon>Viruses</taxon>
        <taxon>Duplodnaviria</taxon>
        <taxon>Heunggongvirae</taxon>
        <taxon>Uroviricota</taxon>
        <taxon>Caudoviricetes</taxon>
    </lineage>
</organism>
<dbReference type="CDD" id="cd17933">
    <property type="entry name" value="DEXSc_RecD-like"/>
    <property type="match status" value="1"/>
</dbReference>
<reference evidence="4" key="1">
    <citation type="journal article" date="2021" name="Proc. Natl. Acad. Sci. U.S.A.">
        <title>A Catalog of Tens of Thousands of Viruses from Human Metagenomes Reveals Hidden Associations with Chronic Diseases.</title>
        <authorList>
            <person name="Tisza M.J."/>
            <person name="Buck C.B."/>
        </authorList>
    </citation>
    <scope>NUCLEOTIDE SEQUENCE</scope>
    <source>
        <strain evidence="4">CtBCr48</strain>
    </source>
</reference>
<dbReference type="CDD" id="cd18809">
    <property type="entry name" value="SF1_C_RecD"/>
    <property type="match status" value="1"/>
</dbReference>
<dbReference type="EMBL" id="BK032595">
    <property type="protein sequence ID" value="DAF50273.1"/>
    <property type="molecule type" value="Genomic_DNA"/>
</dbReference>